<dbReference type="SUPFAM" id="SSF54695">
    <property type="entry name" value="POZ domain"/>
    <property type="match status" value="1"/>
</dbReference>
<dbReference type="Proteomes" id="UP000800200">
    <property type="component" value="Unassembled WGS sequence"/>
</dbReference>
<organism evidence="2 3">
    <name type="scientific">Zopfia rhizophila CBS 207.26</name>
    <dbReference type="NCBI Taxonomy" id="1314779"/>
    <lineage>
        <taxon>Eukaryota</taxon>
        <taxon>Fungi</taxon>
        <taxon>Dikarya</taxon>
        <taxon>Ascomycota</taxon>
        <taxon>Pezizomycotina</taxon>
        <taxon>Dothideomycetes</taxon>
        <taxon>Dothideomycetes incertae sedis</taxon>
        <taxon>Zopfiaceae</taxon>
        <taxon>Zopfia</taxon>
    </lineage>
</organism>
<gene>
    <name evidence="2" type="ORF">K469DRAFT_703957</name>
</gene>
<protein>
    <recommendedName>
        <fullName evidence="1">BTB domain-containing protein</fullName>
    </recommendedName>
</protein>
<reference evidence="2" key="1">
    <citation type="journal article" date="2020" name="Stud. Mycol.">
        <title>101 Dothideomycetes genomes: a test case for predicting lifestyles and emergence of pathogens.</title>
        <authorList>
            <person name="Haridas S."/>
            <person name="Albert R."/>
            <person name="Binder M."/>
            <person name="Bloem J."/>
            <person name="Labutti K."/>
            <person name="Salamov A."/>
            <person name="Andreopoulos B."/>
            <person name="Baker S."/>
            <person name="Barry K."/>
            <person name="Bills G."/>
            <person name="Bluhm B."/>
            <person name="Cannon C."/>
            <person name="Castanera R."/>
            <person name="Culley D."/>
            <person name="Daum C."/>
            <person name="Ezra D."/>
            <person name="Gonzalez J."/>
            <person name="Henrissat B."/>
            <person name="Kuo A."/>
            <person name="Liang C."/>
            <person name="Lipzen A."/>
            <person name="Lutzoni F."/>
            <person name="Magnuson J."/>
            <person name="Mondo S."/>
            <person name="Nolan M."/>
            <person name="Ohm R."/>
            <person name="Pangilinan J."/>
            <person name="Park H.-J."/>
            <person name="Ramirez L."/>
            <person name="Alfaro M."/>
            <person name="Sun H."/>
            <person name="Tritt A."/>
            <person name="Yoshinaga Y."/>
            <person name="Zwiers L.-H."/>
            <person name="Turgeon B."/>
            <person name="Goodwin S."/>
            <person name="Spatafora J."/>
            <person name="Crous P."/>
            <person name="Grigoriev I."/>
        </authorList>
    </citation>
    <scope>NUCLEOTIDE SEQUENCE</scope>
    <source>
        <strain evidence="2">CBS 207.26</strain>
    </source>
</reference>
<dbReference type="OrthoDB" id="2414723at2759"/>
<dbReference type="Pfam" id="PF02214">
    <property type="entry name" value="BTB_2"/>
    <property type="match status" value="1"/>
</dbReference>
<dbReference type="EMBL" id="ML994759">
    <property type="protein sequence ID" value="KAF2174935.1"/>
    <property type="molecule type" value="Genomic_DNA"/>
</dbReference>
<dbReference type="GO" id="GO:0051260">
    <property type="term" value="P:protein homooligomerization"/>
    <property type="evidence" value="ECO:0007669"/>
    <property type="project" value="InterPro"/>
</dbReference>
<evidence type="ECO:0000313" key="2">
    <source>
        <dbReference type="EMBL" id="KAF2174935.1"/>
    </source>
</evidence>
<dbReference type="InterPro" id="IPR000210">
    <property type="entry name" value="BTB/POZ_dom"/>
</dbReference>
<dbReference type="InterPro" id="IPR011333">
    <property type="entry name" value="SKP1/BTB/POZ_sf"/>
</dbReference>
<proteinExistence type="predicted"/>
<dbReference type="InterPro" id="IPR003131">
    <property type="entry name" value="T1-type_BTB"/>
</dbReference>
<keyword evidence="3" id="KW-1185">Reference proteome</keyword>
<name>A0A6A6D7C0_9PEZI</name>
<sequence length="124" mass="14048">MQGESTKTLLSTPIQNERVELETKMPHQQTITEGEIADTITLNIGARRFQVRKSTLAREGAMLNHENFFHRLLVGRVNCVDQEQDGSYFIGADPDLFEHVLRFLHRPQVSLCSGTSIQVLIITL</sequence>
<dbReference type="AlphaFoldDB" id="A0A6A6D7C0"/>
<evidence type="ECO:0000259" key="1">
    <source>
        <dbReference type="PROSITE" id="PS50097"/>
    </source>
</evidence>
<dbReference type="PROSITE" id="PS50097">
    <property type="entry name" value="BTB"/>
    <property type="match status" value="1"/>
</dbReference>
<evidence type="ECO:0000313" key="3">
    <source>
        <dbReference type="Proteomes" id="UP000800200"/>
    </source>
</evidence>
<feature type="domain" description="BTB" evidence="1">
    <location>
        <begin position="38"/>
        <end position="113"/>
    </location>
</feature>
<dbReference type="Gene3D" id="3.30.710.10">
    <property type="entry name" value="Potassium Channel Kv1.1, Chain A"/>
    <property type="match status" value="1"/>
</dbReference>
<accession>A0A6A6D7C0</accession>